<dbReference type="OrthoDB" id="73570at2"/>
<gene>
    <name evidence="1" type="ORF">DKM44_07790</name>
</gene>
<evidence type="ECO:0000313" key="1">
    <source>
        <dbReference type="EMBL" id="AWN24552.1"/>
    </source>
</evidence>
<dbReference type="Gene3D" id="3.40.630.40">
    <property type="entry name" value="Zn-dependent exopeptidases"/>
    <property type="match status" value="1"/>
</dbReference>
<name>A0A2Z3JHQ3_9DEIO</name>
<dbReference type="Proteomes" id="UP000245368">
    <property type="component" value="Chromosome"/>
</dbReference>
<reference evidence="1 2" key="1">
    <citation type="submission" date="2018-05" db="EMBL/GenBank/DDBJ databases">
        <title>Complete Genome Sequence of Deinococcus sp. strain 17bor-2.</title>
        <authorList>
            <person name="Srinivasan S."/>
        </authorList>
    </citation>
    <scope>NUCLEOTIDE SEQUENCE [LARGE SCALE GENOMIC DNA]</scope>
    <source>
        <strain evidence="1 2">17bor-2</strain>
    </source>
</reference>
<dbReference type="AlphaFoldDB" id="A0A2Z3JHQ3"/>
<evidence type="ECO:0000313" key="2">
    <source>
        <dbReference type="Proteomes" id="UP000245368"/>
    </source>
</evidence>
<accession>A0A2Z3JHQ3</accession>
<keyword evidence="1" id="KW-0378">Hydrolase</keyword>
<proteinExistence type="predicted"/>
<dbReference type="KEGG" id="dez:DKM44_07790"/>
<dbReference type="GO" id="GO:0016787">
    <property type="term" value="F:hydrolase activity"/>
    <property type="evidence" value="ECO:0007669"/>
    <property type="project" value="UniProtKB-KW"/>
</dbReference>
<sequence length="421" mass="44501">MLGNQETQAIVLGGAEYASQTALGSVVQVSREDPYVRVQGLGHQLLLPIDQDPERAATDFNTVQLDTVRLKARTATLVNGEVYLPLDTLARGLGAQYQTGKFSVPLPALTNVASRAGKDTDRIVLDLSRDAAYGVNITGNTLTLTLKGVNANARTYATRGAFVPKFEVKPNNGNGLVSVPLGAGAGYRLFKVVRPGSVRLVLDVGPGLPRNVPLLIDTPRAPLIVLDPAPKGGGSVDLPLEVARATGKLLSDAGWQVKLTRSAAGRLPIAEREKLARQSQVFVTLSLGRFPGASRKGITLYQPTGDQDAQILNAYRNAPASSPLVRSAVGDGSETKRLSELLMGELGSRGLKAETQPVPRLYLPGEAPHAAFELELGWPQNAGDLANLITPQRTSKVSEALALSVATFLKARAANLTGSSQ</sequence>
<dbReference type="SUPFAM" id="SSF53187">
    <property type="entry name" value="Zn-dependent exopeptidases"/>
    <property type="match status" value="1"/>
</dbReference>
<dbReference type="EMBL" id="CP029494">
    <property type="protein sequence ID" value="AWN24552.1"/>
    <property type="molecule type" value="Genomic_DNA"/>
</dbReference>
<keyword evidence="2" id="KW-1185">Reference proteome</keyword>
<organism evidence="1 2">
    <name type="scientific">Deinococcus irradiatisoli</name>
    <dbReference type="NCBI Taxonomy" id="2202254"/>
    <lineage>
        <taxon>Bacteria</taxon>
        <taxon>Thermotogati</taxon>
        <taxon>Deinococcota</taxon>
        <taxon>Deinococci</taxon>
        <taxon>Deinococcales</taxon>
        <taxon>Deinococcaceae</taxon>
        <taxon>Deinococcus</taxon>
    </lineage>
</organism>
<protein>
    <submittedName>
        <fullName evidence="1">Cell wall hydrolase</fullName>
    </submittedName>
</protein>